<evidence type="ECO:0000256" key="6">
    <source>
        <dbReference type="ARBA" id="ARBA00022548"/>
    </source>
</evidence>
<evidence type="ECO:0000256" key="7">
    <source>
        <dbReference type="ARBA" id="ARBA00022574"/>
    </source>
</evidence>
<feature type="compositionally biased region" description="Basic and acidic residues" evidence="22">
    <location>
        <begin position="1241"/>
        <end position="1250"/>
    </location>
</feature>
<evidence type="ECO:0000256" key="3">
    <source>
        <dbReference type="ARBA" id="ARBA00004653"/>
    </source>
</evidence>
<dbReference type="InParanoid" id="A0A167LGY9"/>
<dbReference type="InterPro" id="IPR000731">
    <property type="entry name" value="SSD"/>
</dbReference>
<dbReference type="InterPro" id="IPR053958">
    <property type="entry name" value="HMGCR/SNAP/NPC1-like_SSD"/>
</dbReference>
<dbReference type="SMART" id="SM00320">
    <property type="entry name" value="WD40"/>
    <property type="match status" value="5"/>
</dbReference>
<keyword evidence="10" id="KW-0256">Endoplasmic reticulum</keyword>
<dbReference type="InterPro" id="IPR030225">
    <property type="entry name" value="SCAP"/>
</dbReference>
<dbReference type="InterPro" id="IPR036322">
    <property type="entry name" value="WD40_repeat_dom_sf"/>
</dbReference>
<evidence type="ECO:0000256" key="20">
    <source>
        <dbReference type="ARBA" id="ARBA00045958"/>
    </source>
</evidence>
<keyword evidence="12" id="KW-0333">Golgi apparatus</keyword>
<dbReference type="VEuPathDB" id="FungiDB:PHYBLDRAFT_79884"/>
<feature type="transmembrane region" description="Helical" evidence="23">
    <location>
        <begin position="500"/>
        <end position="520"/>
    </location>
</feature>
<feature type="compositionally biased region" description="Low complexity" evidence="22">
    <location>
        <begin position="1380"/>
        <end position="1397"/>
    </location>
</feature>
<feature type="region of interest" description="Disordered" evidence="22">
    <location>
        <begin position="865"/>
        <end position="893"/>
    </location>
</feature>
<evidence type="ECO:0000256" key="9">
    <source>
        <dbReference type="ARBA" id="ARBA00022737"/>
    </source>
</evidence>
<comment type="function">
    <text evidence="20">Escort protein required for cholesterol as well as lipid homeostasis. Regulates export of the SCAP-SREBP complex from the endoplasmic reticulum to the Golgi upon low cholesterol, thereby regulating the processing of sterol regulatory element-binding proteins (SREBPs) SREBF1/SREBP1 and SREBF2/SREBP2. At high sterol concentrations, formation of a ternary complex with INSIG (INSIG1 or INSIG2) leads to mask the ER export signal in SCAP, promoting retention of the complex in the endoplasmic reticulum. Low sterol concentrations trigger release of INSIG, a conformational change in the SSD domain of SCAP, unmasking of the ER export signal, promoting recruitment into COPII-coated vesicles and transport of the SCAP-SREBP to the Golgi: in the Golgi, SREBPs are then processed, releasing the transcription factor fragment of SREBPs from the membrane, its import into the nucleus and up-regulation of LDLR, INSIG1 and the mevalonate pathway. Binds cholesterol via its SSD domain.</text>
</comment>
<dbReference type="GO" id="GO:0032933">
    <property type="term" value="P:SREBP signaling pathway"/>
    <property type="evidence" value="ECO:0007669"/>
    <property type="project" value="InterPro"/>
</dbReference>
<keyword evidence="17" id="KW-0325">Glycoprotein</keyword>
<keyword evidence="18" id="KW-0753">Steroid metabolism</keyword>
<evidence type="ECO:0000256" key="11">
    <source>
        <dbReference type="ARBA" id="ARBA00022989"/>
    </source>
</evidence>
<keyword evidence="26" id="KW-1185">Reference proteome</keyword>
<evidence type="ECO:0000256" key="12">
    <source>
        <dbReference type="ARBA" id="ARBA00023034"/>
    </source>
</evidence>
<evidence type="ECO:0000256" key="16">
    <source>
        <dbReference type="ARBA" id="ARBA00023166"/>
    </source>
</evidence>
<dbReference type="RefSeq" id="XP_018288477.1">
    <property type="nucleotide sequence ID" value="XM_018443521.1"/>
</dbReference>
<dbReference type="PROSITE" id="PS50082">
    <property type="entry name" value="WD_REPEATS_2"/>
    <property type="match status" value="2"/>
</dbReference>
<feature type="transmembrane region" description="Helical" evidence="23">
    <location>
        <begin position="382"/>
        <end position="404"/>
    </location>
</feature>
<keyword evidence="9" id="KW-0677">Repeat</keyword>
<feature type="repeat" description="WD" evidence="21">
    <location>
        <begin position="1054"/>
        <end position="1076"/>
    </location>
</feature>
<evidence type="ECO:0000256" key="15">
    <source>
        <dbReference type="ARBA" id="ARBA00023136"/>
    </source>
</evidence>
<feature type="transmembrane region" description="Helical" evidence="23">
    <location>
        <begin position="344"/>
        <end position="370"/>
    </location>
</feature>
<dbReference type="SUPFAM" id="SSF50978">
    <property type="entry name" value="WD40 repeat-like"/>
    <property type="match status" value="1"/>
</dbReference>
<dbReference type="PROSITE" id="PS00678">
    <property type="entry name" value="WD_REPEATS_1"/>
    <property type="match status" value="2"/>
</dbReference>
<feature type="transmembrane region" description="Helical" evidence="23">
    <location>
        <begin position="31"/>
        <end position="51"/>
    </location>
</feature>
<proteinExistence type="inferred from homology"/>
<evidence type="ECO:0000256" key="17">
    <source>
        <dbReference type="ARBA" id="ARBA00023180"/>
    </source>
</evidence>
<evidence type="ECO:0000256" key="22">
    <source>
        <dbReference type="SAM" id="MobiDB-lite"/>
    </source>
</evidence>
<dbReference type="GO" id="GO:0032934">
    <property type="term" value="F:sterol binding"/>
    <property type="evidence" value="ECO:0007669"/>
    <property type="project" value="InterPro"/>
</dbReference>
<comment type="similarity">
    <text evidence="4">Belongs to the WD repeat SCAP family.</text>
</comment>
<evidence type="ECO:0000256" key="4">
    <source>
        <dbReference type="ARBA" id="ARBA00007410"/>
    </source>
</evidence>
<feature type="transmembrane region" description="Helical" evidence="23">
    <location>
        <begin position="312"/>
        <end position="332"/>
    </location>
</feature>
<feature type="repeat" description="WD" evidence="21">
    <location>
        <begin position="811"/>
        <end position="852"/>
    </location>
</feature>
<organism evidence="25 26">
    <name type="scientific">Phycomyces blakesleeanus (strain ATCC 8743b / DSM 1359 / FGSC 10004 / NBRC 33097 / NRRL 1555)</name>
    <dbReference type="NCBI Taxonomy" id="763407"/>
    <lineage>
        <taxon>Eukaryota</taxon>
        <taxon>Fungi</taxon>
        <taxon>Fungi incertae sedis</taxon>
        <taxon>Mucoromycota</taxon>
        <taxon>Mucoromycotina</taxon>
        <taxon>Mucoromycetes</taxon>
        <taxon>Mucorales</taxon>
        <taxon>Phycomycetaceae</taxon>
        <taxon>Phycomyces</taxon>
    </lineage>
</organism>
<evidence type="ECO:0000313" key="25">
    <source>
        <dbReference type="EMBL" id="OAD70437.1"/>
    </source>
</evidence>
<keyword evidence="8 23" id="KW-0812">Transmembrane</keyword>
<keyword evidence="14" id="KW-0446">Lipid-binding</keyword>
<dbReference type="Pfam" id="PF00400">
    <property type="entry name" value="WD40"/>
    <property type="match status" value="3"/>
</dbReference>
<dbReference type="GO" id="GO:0032936">
    <property type="term" value="C:SREBP-SCAP complex"/>
    <property type="evidence" value="ECO:0007669"/>
    <property type="project" value="TreeGrafter"/>
</dbReference>
<dbReference type="GeneID" id="29004426"/>
<feature type="transmembrane region" description="Helical" evidence="23">
    <location>
        <begin position="623"/>
        <end position="649"/>
    </location>
</feature>
<evidence type="ECO:0000256" key="21">
    <source>
        <dbReference type="PROSITE-ProRule" id="PRU00221"/>
    </source>
</evidence>
<name>A0A167LGY9_PHYB8</name>
<evidence type="ECO:0000256" key="5">
    <source>
        <dbReference type="ARBA" id="ARBA00019541"/>
    </source>
</evidence>
<keyword evidence="6" id="KW-0153">Cholesterol metabolism</keyword>
<feature type="compositionally biased region" description="Basic residues" evidence="22">
    <location>
        <begin position="1422"/>
        <end position="1432"/>
    </location>
</feature>
<feature type="region of interest" description="Disordered" evidence="22">
    <location>
        <begin position="1208"/>
        <end position="1260"/>
    </location>
</feature>
<feature type="compositionally biased region" description="Low complexity" evidence="22">
    <location>
        <begin position="1213"/>
        <end position="1237"/>
    </location>
</feature>
<evidence type="ECO:0000313" key="26">
    <source>
        <dbReference type="Proteomes" id="UP000077315"/>
    </source>
</evidence>
<dbReference type="GO" id="GO:0012507">
    <property type="term" value="C:ER to Golgi transport vesicle membrane"/>
    <property type="evidence" value="ECO:0007669"/>
    <property type="project" value="UniProtKB-SubCell"/>
</dbReference>
<dbReference type="GO" id="GO:0045540">
    <property type="term" value="P:regulation of cholesterol biosynthetic process"/>
    <property type="evidence" value="ECO:0007669"/>
    <property type="project" value="TreeGrafter"/>
</dbReference>
<comment type="subcellular location">
    <subcellularLocation>
        <location evidence="2">Cytoplasmic vesicle</location>
        <location evidence="2">COPII-coated vesicle membrane</location>
        <topology evidence="2">Multi-pass membrane protein</topology>
    </subcellularLocation>
    <subcellularLocation>
        <location evidence="1">Endoplasmic reticulum membrane</location>
        <topology evidence="1">Multi-pass membrane protein</topology>
    </subcellularLocation>
    <subcellularLocation>
        <location evidence="3">Golgi apparatus membrane</location>
        <topology evidence="3">Multi-pass membrane protein</topology>
    </subcellularLocation>
</comment>
<dbReference type="STRING" id="763407.A0A167LGY9"/>
<evidence type="ECO:0000256" key="19">
    <source>
        <dbReference type="ARBA" id="ARBA00023329"/>
    </source>
</evidence>
<dbReference type="EMBL" id="KV440988">
    <property type="protein sequence ID" value="OAD70437.1"/>
    <property type="molecule type" value="Genomic_DNA"/>
</dbReference>
<evidence type="ECO:0000256" key="23">
    <source>
        <dbReference type="SAM" id="Phobius"/>
    </source>
</evidence>
<feature type="region of interest" description="Disordered" evidence="22">
    <location>
        <begin position="787"/>
        <end position="806"/>
    </location>
</feature>
<dbReference type="SUPFAM" id="SSF82866">
    <property type="entry name" value="Multidrug efflux transporter AcrB transmembrane domain"/>
    <property type="match status" value="1"/>
</dbReference>
<dbReference type="InterPro" id="IPR001680">
    <property type="entry name" value="WD40_rpt"/>
</dbReference>
<feature type="region of interest" description="Disordered" evidence="22">
    <location>
        <begin position="1380"/>
        <end position="1400"/>
    </location>
</feature>
<evidence type="ECO:0000259" key="24">
    <source>
        <dbReference type="PROSITE" id="PS50156"/>
    </source>
</evidence>
<keyword evidence="16" id="KW-1207">Sterol metabolism</keyword>
<dbReference type="Gene3D" id="2.130.10.10">
    <property type="entry name" value="YVTN repeat-like/Quinoprotein amine dehydrogenase"/>
    <property type="match status" value="2"/>
</dbReference>
<feature type="domain" description="SSD" evidence="24">
    <location>
        <begin position="281"/>
        <end position="439"/>
    </location>
</feature>
<keyword evidence="19" id="KW-0968">Cytoplasmic vesicle</keyword>
<feature type="transmembrane region" description="Helical" evidence="23">
    <location>
        <begin position="661"/>
        <end position="683"/>
    </location>
</feature>
<keyword evidence="15 23" id="KW-0472">Membrane</keyword>
<accession>A0A167LGY9</accession>
<evidence type="ECO:0000256" key="14">
    <source>
        <dbReference type="ARBA" id="ARBA00023121"/>
    </source>
</evidence>
<evidence type="ECO:0000256" key="8">
    <source>
        <dbReference type="ARBA" id="ARBA00022692"/>
    </source>
</evidence>
<protein>
    <recommendedName>
        <fullName evidence="5">Sterol regulatory element-binding protein cleavage-activating protein</fullName>
    </recommendedName>
</protein>
<evidence type="ECO:0000256" key="1">
    <source>
        <dbReference type="ARBA" id="ARBA00004477"/>
    </source>
</evidence>
<gene>
    <name evidence="25" type="ORF">PHYBLDRAFT_79884</name>
</gene>
<dbReference type="InterPro" id="IPR019775">
    <property type="entry name" value="WD40_repeat_CS"/>
</dbReference>
<evidence type="ECO:0000256" key="13">
    <source>
        <dbReference type="ARBA" id="ARBA00023098"/>
    </source>
</evidence>
<feature type="transmembrane region" description="Helical" evidence="23">
    <location>
        <begin position="416"/>
        <end position="439"/>
    </location>
</feature>
<sequence>MPLQALAKLNTQLSSPFYPYGKQCASRTTSIILISLSIVCFLCYPIILTFYDNLGHLKTTPTIDQLDAQFWQFSPHLQPDNQSLGSSTFLIAQQIRITNPERQITHDLLKGALSIQNALTTSFAHVDGKPASLATICFGHRGFCVVHSPLEYWHSRESIIDLDQDIVQTINRQRHSISDATGLSLHPLSVFGNVTLDTKGRFVSADSIVLTVLLHQTPYVNANKIWDTLWRDITAELDIPRLDMRYTTSDHAVAWQRHLSPVTNETLQYMFKLFPFEVPIQFFFTALSYLALFIIVSCTFGKAQLVRSHFGLGFAAVFTAIACHMSTIGILSRFGCELQLVHTSLFSLITIVSTLENVFLLTNAVLIAGCDMQVKEKIGRGLQSVGVPMTATLLAELSILLIGYTTRIAVVKEFCIFSAVALIIENTLQMTFFVAVLAIDVKRAELADLEDRQVSKRLRELVNCDPNIDQTDYCPVQDVDASLGEPKTCAECKHFKTHRVVCALVLCLSILVLALFRSQLQPPVSAVSPSTEIPNNHINSDLMAISSRFWDLVNPRHVPELLQVRAPYLIILTPDPQEALASLDHYEAYYEAKARTYQSSHVLNPYDGRSWIVGNSLYFLHRFLYFCIVFVNIPSLMLCIVLVGIIMWMMPQWREEVLLPILKTMFVKTVSYLLFSIAPFSPWKSAPLIRRIAQEWSEEYTVDGIHLGAISAQEQFDKERKTNIRHVTVSTLSGKHVADVGRLDSNAKHSSLVSCGQDGRIIVWDTRGNDWILRLDSLRQSQFGLTSEMNPTYQPKTPANTNSTITSRPKFTKQLSSARCVKLDQGNKWVAAGFEDGAVRVWNRTSGQLVRDFPLSTEVPVMMEESSGAEVRRTVRKRPNGQPTPVKPFEPRMKQPSLHRVNDRVLAIEFLGTVSDYCHPLIAQVVAKTNTHEFEGVSQNQIVSVHKSGVLREWDILSGECFHTIPTGHKRDITILHVVSSKTPHRKLGLTWVFTASKDGLIKCWQRKMTKSQCDGFDSSMSTTWNCVYTIDEHAGQPITAMASELLANNVSVLVTGTNDGAVKVWNLETGDALCTLSTGGVKRKDPEVQIGGPLLKFSKLDTSLPDDPQFAQYHQLDINPSHIQADHRGPITQVVITQTCSTQVVPDACKGCDTCFSSGFAVASCSIDDTVHVWRLERQERQPAKQASIQHDNNHSLCANDYHQKVYRRPTRNTPTNTSPIDLVSPSISPSPSSPEIDFDSQRTRRRDAGAGPRRIKRHTRLPARPSVPSLGLSLDDIETVPDIEQLGGESDVRLVPVFLGKINQVAGRGLVFCNNMVLAGVRQKKEGDRLSWEAWFASLQTFKPSDTVPGSDGSMLVPVETFDLDDEKLQSINTTTMTTTNTTTSHTTMHTSSNHLLPADPSITRRFTRLFGDIADPIPHQKKSSRRRNARNITSTESSDEDLIDQADEEDARELLPFSAIRYLVPFDGQGFSCDFGNFIKIVRFEERTSSLNRTGQVDIPPLRTVIPKPKVSFPQKTSYSACKSSDCTSCSSGVDGKCPLKNSS</sequence>
<dbReference type="GO" id="GO:0000139">
    <property type="term" value="C:Golgi membrane"/>
    <property type="evidence" value="ECO:0007669"/>
    <property type="project" value="UniProtKB-SubCell"/>
</dbReference>
<dbReference type="OrthoDB" id="6510177at2759"/>
<evidence type="ECO:0000256" key="2">
    <source>
        <dbReference type="ARBA" id="ARBA00004557"/>
    </source>
</evidence>
<keyword evidence="7 21" id="KW-0853">WD repeat</keyword>
<dbReference type="PROSITE" id="PS50156">
    <property type="entry name" value="SSD"/>
    <property type="match status" value="1"/>
</dbReference>
<keyword evidence="11 23" id="KW-1133">Transmembrane helix</keyword>
<keyword evidence="13" id="KW-0443">Lipid metabolism</keyword>
<dbReference type="InterPro" id="IPR015943">
    <property type="entry name" value="WD40/YVTN_repeat-like_dom_sf"/>
</dbReference>
<dbReference type="Pfam" id="PF12349">
    <property type="entry name" value="Sterol-sensing"/>
    <property type="match status" value="1"/>
</dbReference>
<evidence type="ECO:0000256" key="18">
    <source>
        <dbReference type="ARBA" id="ARBA00023221"/>
    </source>
</evidence>
<dbReference type="GO" id="GO:0005789">
    <property type="term" value="C:endoplasmic reticulum membrane"/>
    <property type="evidence" value="ECO:0007669"/>
    <property type="project" value="UniProtKB-SubCell"/>
</dbReference>
<dbReference type="Proteomes" id="UP000077315">
    <property type="component" value="Unassembled WGS sequence"/>
</dbReference>
<dbReference type="PANTHER" id="PTHR46378:SF1">
    <property type="entry name" value="STEROL REGULATORY ELEMENT-BINDING PROTEIN CLEAVAGE-ACTIVATING PROTEIN"/>
    <property type="match status" value="1"/>
</dbReference>
<evidence type="ECO:0000256" key="10">
    <source>
        <dbReference type="ARBA" id="ARBA00022824"/>
    </source>
</evidence>
<feature type="transmembrane region" description="Helical" evidence="23">
    <location>
        <begin position="280"/>
        <end position="300"/>
    </location>
</feature>
<dbReference type="PANTHER" id="PTHR46378">
    <property type="entry name" value="STEROL REGULATORY ELEMENT-BINDING PROTEIN CLEAVAGE-ACTIVATING PROTEIN"/>
    <property type="match status" value="1"/>
</dbReference>
<reference evidence="26" key="1">
    <citation type="submission" date="2015-06" db="EMBL/GenBank/DDBJ databases">
        <title>Expansion of signal transduction pathways in fungi by whole-genome duplication.</title>
        <authorList>
            <consortium name="DOE Joint Genome Institute"/>
            <person name="Corrochano L.M."/>
            <person name="Kuo A."/>
            <person name="Marcet-Houben M."/>
            <person name="Polaino S."/>
            <person name="Salamov A."/>
            <person name="Villalobos J.M."/>
            <person name="Alvarez M.I."/>
            <person name="Avalos J."/>
            <person name="Benito E.P."/>
            <person name="Benoit I."/>
            <person name="Burger G."/>
            <person name="Camino L.P."/>
            <person name="Canovas D."/>
            <person name="Cerda-Olmedo E."/>
            <person name="Cheng J.-F."/>
            <person name="Dominguez A."/>
            <person name="Elias M."/>
            <person name="Eslava A.P."/>
            <person name="Glaser F."/>
            <person name="Grimwood J."/>
            <person name="Gutierrez G."/>
            <person name="Heitman J."/>
            <person name="Henrissat B."/>
            <person name="Iturriaga E.A."/>
            <person name="Lang B.F."/>
            <person name="Lavin J.L."/>
            <person name="Lee S."/>
            <person name="Li W."/>
            <person name="Lindquist E."/>
            <person name="Lopez-Garcia S."/>
            <person name="Luque E.M."/>
            <person name="Marcos A.T."/>
            <person name="Martin J."/>
            <person name="McCluskey K."/>
            <person name="Medina H.R."/>
            <person name="Miralles-Duran A."/>
            <person name="Miyazaki A."/>
            <person name="Munoz-Torres E."/>
            <person name="Oguiza J.A."/>
            <person name="Ohm R."/>
            <person name="Olmedo M."/>
            <person name="Orejas M."/>
            <person name="Ortiz-Castellanos L."/>
            <person name="Pisabarro A.G."/>
            <person name="Rodriguez-Romero J."/>
            <person name="Ruiz-Herrera J."/>
            <person name="Ruiz-Vazquez R."/>
            <person name="Sanz C."/>
            <person name="Schackwitz W."/>
            <person name="Schmutz J."/>
            <person name="Shahriari M."/>
            <person name="Shelest E."/>
            <person name="Silva-Franco F."/>
            <person name="Soanes D."/>
            <person name="Syed K."/>
            <person name="Tagua V.G."/>
            <person name="Talbot N.J."/>
            <person name="Thon M."/>
            <person name="De vries R.P."/>
            <person name="Wiebenga A."/>
            <person name="Yadav J.S."/>
            <person name="Braun E.L."/>
            <person name="Baker S."/>
            <person name="Garre V."/>
            <person name="Horwitz B."/>
            <person name="Torres-Martinez S."/>
            <person name="Idnurm A."/>
            <person name="Herrera-Estrella A."/>
            <person name="Gabaldon T."/>
            <person name="Grigoriev I.V."/>
        </authorList>
    </citation>
    <scope>NUCLEOTIDE SEQUENCE [LARGE SCALE GENOMIC DNA]</scope>
    <source>
        <strain evidence="26">NRRL 1555(-)</strain>
    </source>
</reference>
<feature type="region of interest" description="Disordered" evidence="22">
    <location>
        <begin position="1418"/>
        <end position="1447"/>
    </location>
</feature>
<dbReference type="GO" id="GO:0008203">
    <property type="term" value="P:cholesterol metabolic process"/>
    <property type="evidence" value="ECO:0007669"/>
    <property type="project" value="UniProtKB-KW"/>
</dbReference>